<comment type="caution">
    <text evidence="2">The sequence shown here is derived from an EMBL/GenBank/DDBJ whole genome shotgun (WGS) entry which is preliminary data.</text>
</comment>
<evidence type="ECO:0000313" key="2">
    <source>
        <dbReference type="EMBL" id="KAF2198428.1"/>
    </source>
</evidence>
<organism evidence="2 3">
    <name type="scientific">Delitschia confertaspora ATCC 74209</name>
    <dbReference type="NCBI Taxonomy" id="1513339"/>
    <lineage>
        <taxon>Eukaryota</taxon>
        <taxon>Fungi</taxon>
        <taxon>Dikarya</taxon>
        <taxon>Ascomycota</taxon>
        <taxon>Pezizomycotina</taxon>
        <taxon>Dothideomycetes</taxon>
        <taxon>Pleosporomycetidae</taxon>
        <taxon>Pleosporales</taxon>
        <taxon>Delitschiaceae</taxon>
        <taxon>Delitschia</taxon>
    </lineage>
</organism>
<gene>
    <name evidence="2" type="ORF">GQ43DRAFT_162812</name>
</gene>
<sequence length="217" mass="25769">MLFFFPELWTLFHQHTLINIMSLFHATSIFFGILCAFSASLSLYSRLLRRRRRIRTGCLPVPQPHDLLDYNNQSLISNNHKELGRQREKCFICQRWACLAMFVLCLRHLTIFNLDCKFQRLHCYIVQQNVGLIFFGYSHQQHLLITTLHLPPLKIATEGLRTIHLPIIMLYVPAPPVKEGPDMEDLWEPVVEKQRVRWAEETQMERRWSWRRRGGQG</sequence>
<dbReference type="Proteomes" id="UP000799536">
    <property type="component" value="Unassembled WGS sequence"/>
</dbReference>
<evidence type="ECO:0000256" key="1">
    <source>
        <dbReference type="SAM" id="Phobius"/>
    </source>
</evidence>
<dbReference type="AlphaFoldDB" id="A0A9P4MSV7"/>
<keyword evidence="1" id="KW-0812">Transmembrane</keyword>
<keyword evidence="1" id="KW-1133">Transmembrane helix</keyword>
<dbReference type="EMBL" id="ML994145">
    <property type="protein sequence ID" value="KAF2198428.1"/>
    <property type="molecule type" value="Genomic_DNA"/>
</dbReference>
<feature type="transmembrane region" description="Helical" evidence="1">
    <location>
        <begin position="20"/>
        <end position="44"/>
    </location>
</feature>
<name>A0A9P4MSV7_9PLEO</name>
<proteinExistence type="predicted"/>
<evidence type="ECO:0000313" key="3">
    <source>
        <dbReference type="Proteomes" id="UP000799536"/>
    </source>
</evidence>
<keyword evidence="1" id="KW-0472">Membrane</keyword>
<reference evidence="2" key="1">
    <citation type="journal article" date="2020" name="Stud. Mycol.">
        <title>101 Dothideomycetes genomes: a test case for predicting lifestyles and emergence of pathogens.</title>
        <authorList>
            <person name="Haridas S."/>
            <person name="Albert R."/>
            <person name="Binder M."/>
            <person name="Bloem J."/>
            <person name="Labutti K."/>
            <person name="Salamov A."/>
            <person name="Andreopoulos B."/>
            <person name="Baker S."/>
            <person name="Barry K."/>
            <person name="Bills G."/>
            <person name="Bluhm B."/>
            <person name="Cannon C."/>
            <person name="Castanera R."/>
            <person name="Culley D."/>
            <person name="Daum C."/>
            <person name="Ezra D."/>
            <person name="Gonzalez J."/>
            <person name="Henrissat B."/>
            <person name="Kuo A."/>
            <person name="Liang C."/>
            <person name="Lipzen A."/>
            <person name="Lutzoni F."/>
            <person name="Magnuson J."/>
            <person name="Mondo S."/>
            <person name="Nolan M."/>
            <person name="Ohm R."/>
            <person name="Pangilinan J."/>
            <person name="Park H.-J."/>
            <person name="Ramirez L."/>
            <person name="Alfaro M."/>
            <person name="Sun H."/>
            <person name="Tritt A."/>
            <person name="Yoshinaga Y."/>
            <person name="Zwiers L.-H."/>
            <person name="Turgeon B."/>
            <person name="Goodwin S."/>
            <person name="Spatafora J."/>
            <person name="Crous P."/>
            <person name="Grigoriev I."/>
        </authorList>
    </citation>
    <scope>NUCLEOTIDE SEQUENCE</scope>
    <source>
        <strain evidence="2">ATCC 74209</strain>
    </source>
</reference>
<accession>A0A9P4MSV7</accession>
<keyword evidence="3" id="KW-1185">Reference proteome</keyword>
<protein>
    <submittedName>
        <fullName evidence="2">Uncharacterized protein</fullName>
    </submittedName>
</protein>